<feature type="non-terminal residue" evidence="1">
    <location>
        <position position="124"/>
    </location>
</feature>
<reference evidence="1" key="1">
    <citation type="journal article" date="2020" name="Nat. Commun.">
        <title>Large-scale genome sequencing of mycorrhizal fungi provides insights into the early evolution of symbiotic traits.</title>
        <authorList>
            <person name="Miyauchi S."/>
            <person name="Kiss E."/>
            <person name="Kuo A."/>
            <person name="Drula E."/>
            <person name="Kohler A."/>
            <person name="Sanchez-Garcia M."/>
            <person name="Morin E."/>
            <person name="Andreopoulos B."/>
            <person name="Barry K.W."/>
            <person name="Bonito G."/>
            <person name="Buee M."/>
            <person name="Carver A."/>
            <person name="Chen C."/>
            <person name="Cichocki N."/>
            <person name="Clum A."/>
            <person name="Culley D."/>
            <person name="Crous P.W."/>
            <person name="Fauchery L."/>
            <person name="Girlanda M."/>
            <person name="Hayes R.D."/>
            <person name="Keri Z."/>
            <person name="LaButti K."/>
            <person name="Lipzen A."/>
            <person name="Lombard V."/>
            <person name="Magnuson J."/>
            <person name="Maillard F."/>
            <person name="Murat C."/>
            <person name="Nolan M."/>
            <person name="Ohm R.A."/>
            <person name="Pangilinan J."/>
            <person name="Pereira M.F."/>
            <person name="Perotto S."/>
            <person name="Peter M."/>
            <person name="Pfister S."/>
            <person name="Riley R."/>
            <person name="Sitrit Y."/>
            <person name="Stielow J.B."/>
            <person name="Szollosi G."/>
            <person name="Zifcakova L."/>
            <person name="Stursova M."/>
            <person name="Spatafora J.W."/>
            <person name="Tedersoo L."/>
            <person name="Vaario L.M."/>
            <person name="Yamada A."/>
            <person name="Yan M."/>
            <person name="Wang P."/>
            <person name="Xu J."/>
            <person name="Bruns T."/>
            <person name="Baldrian P."/>
            <person name="Vilgalys R."/>
            <person name="Dunand C."/>
            <person name="Henrissat B."/>
            <person name="Grigoriev I.V."/>
            <person name="Hibbett D."/>
            <person name="Nagy L.G."/>
            <person name="Martin F.M."/>
        </authorList>
    </citation>
    <scope>NUCLEOTIDE SEQUENCE</scope>
    <source>
        <strain evidence="1">UP504</strain>
    </source>
</reference>
<protein>
    <submittedName>
        <fullName evidence="1">Uncharacterized protein</fullName>
    </submittedName>
</protein>
<accession>A0A9P6B658</accession>
<sequence length="124" mass="13565">MAVHSVFALGSAESEKLSLSSLATVVQATLVPRSHRRIPPSLRPRPSECRCGHPLQSQIHILSECSPYRTHRHLLGHGRQAQAAQLRTLVGPRKGTTRPATFLSKSGAFIYSLLSLPRTSPRPV</sequence>
<dbReference type="AlphaFoldDB" id="A0A9P6B658"/>
<evidence type="ECO:0000313" key="2">
    <source>
        <dbReference type="Proteomes" id="UP000886523"/>
    </source>
</evidence>
<proteinExistence type="predicted"/>
<dbReference type="Proteomes" id="UP000886523">
    <property type="component" value="Unassembled WGS sequence"/>
</dbReference>
<dbReference type="EMBL" id="MU128927">
    <property type="protein sequence ID" value="KAF9518117.1"/>
    <property type="molecule type" value="Genomic_DNA"/>
</dbReference>
<name>A0A9P6B658_9AGAM</name>
<organism evidence="1 2">
    <name type="scientific">Hydnum rufescens UP504</name>
    <dbReference type="NCBI Taxonomy" id="1448309"/>
    <lineage>
        <taxon>Eukaryota</taxon>
        <taxon>Fungi</taxon>
        <taxon>Dikarya</taxon>
        <taxon>Basidiomycota</taxon>
        <taxon>Agaricomycotina</taxon>
        <taxon>Agaricomycetes</taxon>
        <taxon>Cantharellales</taxon>
        <taxon>Hydnaceae</taxon>
        <taxon>Hydnum</taxon>
    </lineage>
</organism>
<comment type="caution">
    <text evidence="1">The sequence shown here is derived from an EMBL/GenBank/DDBJ whole genome shotgun (WGS) entry which is preliminary data.</text>
</comment>
<dbReference type="OrthoDB" id="3230070at2759"/>
<keyword evidence="2" id="KW-1185">Reference proteome</keyword>
<gene>
    <name evidence="1" type="ORF">BS47DRAFT_1338710</name>
</gene>
<evidence type="ECO:0000313" key="1">
    <source>
        <dbReference type="EMBL" id="KAF9518117.1"/>
    </source>
</evidence>